<dbReference type="Proteomes" id="UP000219632">
    <property type="component" value="Unassembled WGS sequence"/>
</dbReference>
<dbReference type="Proteomes" id="UP000522007">
    <property type="component" value="Unassembled WGS sequence"/>
</dbReference>
<proteinExistence type="inferred from homology"/>
<organism evidence="6 9">
    <name type="scientific">Listeria welshimeri</name>
    <dbReference type="NCBI Taxonomy" id="1643"/>
    <lineage>
        <taxon>Bacteria</taxon>
        <taxon>Bacillati</taxon>
        <taxon>Bacillota</taxon>
        <taxon>Bacilli</taxon>
        <taxon>Bacillales</taxon>
        <taxon>Listeriaceae</taxon>
        <taxon>Listeria</taxon>
    </lineage>
</organism>
<dbReference type="InterPro" id="IPR003439">
    <property type="entry name" value="ABC_transporter-like_ATP-bd"/>
</dbReference>
<comment type="similarity">
    <text evidence="1">Belongs to the ABC transporter superfamily.</text>
</comment>
<keyword evidence="3" id="KW-0547">Nucleotide-binding</keyword>
<dbReference type="EMBL" id="NYPG01000001">
    <property type="protein sequence ID" value="PDK42746.1"/>
    <property type="molecule type" value="Genomic_DNA"/>
</dbReference>
<dbReference type="PROSITE" id="PS50893">
    <property type="entry name" value="ABC_TRANSPORTER_2"/>
    <property type="match status" value="1"/>
</dbReference>
<dbReference type="SMART" id="SM00382">
    <property type="entry name" value="AAA"/>
    <property type="match status" value="1"/>
</dbReference>
<dbReference type="AlphaFoldDB" id="A0A7X0W5I6"/>
<comment type="caution">
    <text evidence="6">The sequence shown here is derived from an EMBL/GenBank/DDBJ whole genome shotgun (WGS) entry which is preliminary data.</text>
</comment>
<evidence type="ECO:0000313" key="6">
    <source>
        <dbReference type="EMBL" id="MBC1323655.1"/>
    </source>
</evidence>
<dbReference type="CDD" id="cd03255">
    <property type="entry name" value="ABC_MJ0796_LolCDE_FtsE"/>
    <property type="match status" value="1"/>
</dbReference>
<evidence type="ECO:0000313" key="7">
    <source>
        <dbReference type="EMBL" id="PDK42746.1"/>
    </source>
</evidence>
<dbReference type="PANTHER" id="PTHR24220:SF689">
    <property type="entry name" value="LIPOPROTEIN-RELEASING SYSTEM ATP-BINDING PROTEIN LOLD"/>
    <property type="match status" value="1"/>
</dbReference>
<accession>A0A7X0W5I6</accession>
<dbReference type="OMA" id="GEWLERF"/>
<dbReference type="PROSITE" id="PS00211">
    <property type="entry name" value="ABC_TRANSPORTER_1"/>
    <property type="match status" value="1"/>
</dbReference>
<evidence type="ECO:0000256" key="4">
    <source>
        <dbReference type="ARBA" id="ARBA00022840"/>
    </source>
</evidence>
<dbReference type="EMBL" id="JAAROP010000015">
    <property type="protein sequence ID" value="MBC1323655.1"/>
    <property type="molecule type" value="Genomic_DNA"/>
</dbReference>
<dbReference type="SUPFAM" id="SSF52540">
    <property type="entry name" value="P-loop containing nucleoside triphosphate hydrolases"/>
    <property type="match status" value="1"/>
</dbReference>
<dbReference type="InterPro" id="IPR027417">
    <property type="entry name" value="P-loop_NTPase"/>
</dbReference>
<dbReference type="GO" id="GO:0005524">
    <property type="term" value="F:ATP binding"/>
    <property type="evidence" value="ECO:0007669"/>
    <property type="project" value="UniProtKB-KW"/>
</dbReference>
<dbReference type="GO" id="GO:0016887">
    <property type="term" value="F:ATP hydrolysis activity"/>
    <property type="evidence" value="ECO:0007669"/>
    <property type="project" value="InterPro"/>
</dbReference>
<gene>
    <name evidence="7" type="ORF">AFZ32_02660</name>
    <name evidence="6" type="ORF">HB853_12025</name>
</gene>
<dbReference type="PANTHER" id="PTHR24220">
    <property type="entry name" value="IMPORT ATP-BINDING PROTEIN"/>
    <property type="match status" value="1"/>
</dbReference>
<sequence>METNLELKDITYQYDSGNKAQIVLKNLSYTFSEGTFYTILGPSGAGKTTLLSIAAGIDVPTSGQLIVNQKVLNETLSLQNYRKNLSSIIFQAYNLIPYMTAIQNVYTAMGIQHSQMKDKRKRAIELLKEVGLTDKQINSPVLKLSGGQQQRVTIARALSGNAPFIFADEPTGNLDHETSEHIIDLFRELAHKKNKCVVMVTHDNYVASRSDVILNLKGKKLVEKK</sequence>
<name>A0A7X0W5I6_LISWE</name>
<dbReference type="GeneID" id="61188929"/>
<reference evidence="7 8" key="1">
    <citation type="submission" date="2017-09" db="EMBL/GenBank/DDBJ databases">
        <title>Draft Genomes of 144 Listeria Monocytogenes isolates from foods.</title>
        <authorList>
            <person name="Wu C.H."/>
            <person name="Ng J."/>
            <person name="Kiang D."/>
            <person name="Chen C.-Y."/>
            <person name="Frink S."/>
            <person name="Lafrades M."/>
            <person name="Morales C."/>
            <person name="Park P."/>
            <person name="Zwick M."/>
        </authorList>
    </citation>
    <scope>NUCLEOTIDE SEQUENCE [LARGE SCALE GENOMIC DNA]</scope>
    <source>
        <strain evidence="7 8">CDPHFDLB-F14M01633.75-2</strain>
    </source>
</reference>
<reference evidence="6 9" key="2">
    <citation type="submission" date="2020-03" db="EMBL/GenBank/DDBJ databases">
        <title>Soil Listeria distribution.</title>
        <authorList>
            <person name="Liao J."/>
            <person name="Wiedmann M."/>
        </authorList>
    </citation>
    <scope>NUCLEOTIDE SEQUENCE [LARGE SCALE GENOMIC DNA]</scope>
    <source>
        <strain evidence="6 9">FSL L7-1829</strain>
    </source>
</reference>
<protein>
    <submittedName>
        <fullName evidence="6">ABC transporter ATP-binding protein</fullName>
    </submittedName>
</protein>
<evidence type="ECO:0000313" key="9">
    <source>
        <dbReference type="Proteomes" id="UP000522007"/>
    </source>
</evidence>
<dbReference type="FunFam" id="3.40.50.300:FF:000056">
    <property type="entry name" value="Cell division ATP-binding protein FtsE"/>
    <property type="match status" value="1"/>
</dbReference>
<dbReference type="Gene3D" id="3.40.50.300">
    <property type="entry name" value="P-loop containing nucleotide triphosphate hydrolases"/>
    <property type="match status" value="1"/>
</dbReference>
<evidence type="ECO:0000256" key="3">
    <source>
        <dbReference type="ARBA" id="ARBA00022741"/>
    </source>
</evidence>
<evidence type="ECO:0000256" key="2">
    <source>
        <dbReference type="ARBA" id="ARBA00022448"/>
    </source>
</evidence>
<dbReference type="InterPro" id="IPR015854">
    <property type="entry name" value="ABC_transpr_LolD-like"/>
</dbReference>
<dbReference type="RefSeq" id="WP_011701864.1">
    <property type="nucleotide sequence ID" value="NZ_CBCSAN010000001.1"/>
</dbReference>
<evidence type="ECO:0000259" key="5">
    <source>
        <dbReference type="PROSITE" id="PS50893"/>
    </source>
</evidence>
<evidence type="ECO:0000313" key="8">
    <source>
        <dbReference type="Proteomes" id="UP000219632"/>
    </source>
</evidence>
<dbReference type="GO" id="GO:0005886">
    <property type="term" value="C:plasma membrane"/>
    <property type="evidence" value="ECO:0007669"/>
    <property type="project" value="UniProtKB-ARBA"/>
</dbReference>
<evidence type="ECO:0000256" key="1">
    <source>
        <dbReference type="ARBA" id="ARBA00005417"/>
    </source>
</evidence>
<dbReference type="InterPro" id="IPR017871">
    <property type="entry name" value="ABC_transporter-like_CS"/>
</dbReference>
<keyword evidence="2" id="KW-0813">Transport</keyword>
<dbReference type="GO" id="GO:0022857">
    <property type="term" value="F:transmembrane transporter activity"/>
    <property type="evidence" value="ECO:0007669"/>
    <property type="project" value="TreeGrafter"/>
</dbReference>
<feature type="domain" description="ABC transporter" evidence="5">
    <location>
        <begin position="5"/>
        <end position="225"/>
    </location>
</feature>
<dbReference type="Pfam" id="PF00005">
    <property type="entry name" value="ABC_tran"/>
    <property type="match status" value="1"/>
</dbReference>
<keyword evidence="8" id="KW-1185">Reference proteome</keyword>
<dbReference type="InterPro" id="IPR017911">
    <property type="entry name" value="MacB-like_ATP-bd"/>
</dbReference>
<dbReference type="InterPro" id="IPR003593">
    <property type="entry name" value="AAA+_ATPase"/>
</dbReference>
<keyword evidence="4 6" id="KW-0067">ATP-binding</keyword>